<feature type="compositionally biased region" description="Pro residues" evidence="1">
    <location>
        <begin position="316"/>
        <end position="338"/>
    </location>
</feature>
<sequence length="421" mass="45729">MQGFWILLLGVHTVYSSAGNTNLPKTYHEERMFGDQLSIWLPAEAEILEFIPATASQTDVLWTRFSIPKRGIITGRDSTRKFAILSVTFDDQGTYNLLNYWRKKISIHLLKVITKRESQNRVAGENLRISLGGLLKNDVTLHFSNEDYNLTLVDHGSPVGNLNPEYIGRIQVTSNSIEVLNVNVSDVGNYTLSDRLNRKVKIISMHLVDHHVGVNVGPFMGLLMLLGIPPCIFCCCRKKVCRKSSQPTTTAGNTTTVMYDNQIHPPGPPPTYTNPAAPAGPTPGYTPGYPAGTVPPPNPTFPPQPPYGGYPATSPAMPPNPAFNPAYPPASGFPPAQPPQWSGAPYNQPTPAGFAPVMYNAPAGPDPVKGEITATTPLLTPPQPEVVQPPVPYTGPNDHNSLNSAVQFNINMGKDSSSNFL</sequence>
<evidence type="ECO:0000313" key="3">
    <source>
        <dbReference type="EMBL" id="KAF4090697.1"/>
    </source>
</evidence>
<organism evidence="3 4">
    <name type="scientific">Ameiurus melas</name>
    <name type="common">Black bullhead</name>
    <name type="synonym">Silurus melas</name>
    <dbReference type="NCBI Taxonomy" id="219545"/>
    <lineage>
        <taxon>Eukaryota</taxon>
        <taxon>Metazoa</taxon>
        <taxon>Chordata</taxon>
        <taxon>Craniata</taxon>
        <taxon>Vertebrata</taxon>
        <taxon>Euteleostomi</taxon>
        <taxon>Actinopterygii</taxon>
        <taxon>Neopterygii</taxon>
        <taxon>Teleostei</taxon>
        <taxon>Ostariophysi</taxon>
        <taxon>Siluriformes</taxon>
        <taxon>Ictaluridae</taxon>
        <taxon>Ameiurus</taxon>
    </lineage>
</organism>
<dbReference type="AlphaFoldDB" id="A0A7J6B8D2"/>
<gene>
    <name evidence="3" type="ORF">AMELA_G00054090</name>
</gene>
<feature type="chain" id="PRO_5029903460" evidence="2">
    <location>
        <begin position="19"/>
        <end position="421"/>
    </location>
</feature>
<evidence type="ECO:0000256" key="2">
    <source>
        <dbReference type="SAM" id="SignalP"/>
    </source>
</evidence>
<feature type="compositionally biased region" description="Low complexity" evidence="1">
    <location>
        <begin position="273"/>
        <end position="292"/>
    </location>
</feature>
<feature type="region of interest" description="Disordered" evidence="1">
    <location>
        <begin position="366"/>
        <end position="392"/>
    </location>
</feature>
<accession>A0A7J6B8D2</accession>
<comment type="caution">
    <text evidence="3">The sequence shown here is derived from an EMBL/GenBank/DDBJ whole genome shotgun (WGS) entry which is preliminary data.</text>
</comment>
<feature type="compositionally biased region" description="Pro residues" evidence="1">
    <location>
        <begin position="293"/>
        <end position="308"/>
    </location>
</feature>
<evidence type="ECO:0000313" key="4">
    <source>
        <dbReference type="Proteomes" id="UP000593565"/>
    </source>
</evidence>
<reference evidence="3 4" key="1">
    <citation type="submission" date="2020-02" db="EMBL/GenBank/DDBJ databases">
        <title>A chromosome-scale genome assembly of the black bullhead catfish (Ameiurus melas).</title>
        <authorList>
            <person name="Wen M."/>
            <person name="Zham M."/>
            <person name="Cabau C."/>
            <person name="Klopp C."/>
            <person name="Donnadieu C."/>
            <person name="Roques C."/>
            <person name="Bouchez O."/>
            <person name="Lampietro C."/>
            <person name="Jouanno E."/>
            <person name="Herpin A."/>
            <person name="Louis A."/>
            <person name="Berthelot C."/>
            <person name="Parey E."/>
            <person name="Roest-Crollius H."/>
            <person name="Braasch I."/>
            <person name="Postlethwait J."/>
            <person name="Robinson-Rechavi M."/>
            <person name="Echchiki A."/>
            <person name="Begum T."/>
            <person name="Montfort J."/>
            <person name="Schartl M."/>
            <person name="Bobe J."/>
            <person name="Guiguen Y."/>
        </authorList>
    </citation>
    <scope>NUCLEOTIDE SEQUENCE [LARGE SCALE GENOMIC DNA]</scope>
    <source>
        <strain evidence="3">M_S1</strain>
        <tissue evidence="3">Blood</tissue>
    </source>
</reference>
<dbReference type="Proteomes" id="UP000593565">
    <property type="component" value="Unassembled WGS sequence"/>
</dbReference>
<dbReference type="EMBL" id="JAAGNN010000004">
    <property type="protein sequence ID" value="KAF4090697.1"/>
    <property type="molecule type" value="Genomic_DNA"/>
</dbReference>
<feature type="compositionally biased region" description="Pro residues" evidence="1">
    <location>
        <begin position="379"/>
        <end position="392"/>
    </location>
</feature>
<protein>
    <submittedName>
        <fullName evidence="3">Uncharacterized protein</fullName>
    </submittedName>
</protein>
<keyword evidence="4" id="KW-1185">Reference proteome</keyword>
<proteinExistence type="predicted"/>
<feature type="region of interest" description="Disordered" evidence="1">
    <location>
        <begin position="263"/>
        <end position="348"/>
    </location>
</feature>
<feature type="signal peptide" evidence="2">
    <location>
        <begin position="1"/>
        <end position="18"/>
    </location>
</feature>
<evidence type="ECO:0000256" key="1">
    <source>
        <dbReference type="SAM" id="MobiDB-lite"/>
    </source>
</evidence>
<name>A0A7J6B8D2_AMEME</name>
<keyword evidence="2" id="KW-0732">Signal</keyword>